<evidence type="ECO:0000313" key="2">
    <source>
        <dbReference type="EMBL" id="MDH1180375.1"/>
    </source>
</evidence>
<reference evidence="2 3" key="1">
    <citation type="submission" date="2022-09" db="EMBL/GenBank/DDBJ databases">
        <title>Intensive care unit water sources are persistently colonized with multi-drug resistant bacteria and are the site of extensive horizontal gene transfer of antibiotic resistance genes.</title>
        <authorList>
            <person name="Diorio-Toth L."/>
        </authorList>
    </citation>
    <scope>NUCLEOTIDE SEQUENCE [LARGE SCALE GENOMIC DNA]</scope>
    <source>
        <strain evidence="2 3">GD03967</strain>
    </source>
</reference>
<dbReference type="CDD" id="cd01741">
    <property type="entry name" value="GATase1_1"/>
    <property type="match status" value="1"/>
</dbReference>
<dbReference type="PROSITE" id="PS51273">
    <property type="entry name" value="GATASE_TYPE_1"/>
    <property type="match status" value="1"/>
</dbReference>
<dbReference type="InterPro" id="IPR044992">
    <property type="entry name" value="ChyE-like"/>
</dbReference>
<gene>
    <name evidence="2" type="ORF">N5C72_20015</name>
</gene>
<dbReference type="PANTHER" id="PTHR42695:SF5">
    <property type="entry name" value="GLUTAMINE AMIDOTRANSFERASE YLR126C-RELATED"/>
    <property type="match status" value="1"/>
</dbReference>
<dbReference type="PANTHER" id="PTHR42695">
    <property type="entry name" value="GLUTAMINE AMIDOTRANSFERASE YLR126C-RELATED"/>
    <property type="match status" value="1"/>
</dbReference>
<evidence type="ECO:0000259" key="1">
    <source>
        <dbReference type="Pfam" id="PF00117"/>
    </source>
</evidence>
<dbReference type="Proteomes" id="UP001158644">
    <property type="component" value="Unassembled WGS sequence"/>
</dbReference>
<accession>A0ABD4YYI7</accession>
<dbReference type="RefSeq" id="WP_279991621.1">
    <property type="nucleotide sequence ID" value="NZ_JAOBZK010000031.1"/>
</dbReference>
<dbReference type="InterPro" id="IPR029062">
    <property type="entry name" value="Class_I_gatase-like"/>
</dbReference>
<organism evidence="2 3">
    <name type="scientific">Achromobacter mucicolens</name>
    <dbReference type="NCBI Taxonomy" id="1389922"/>
    <lineage>
        <taxon>Bacteria</taxon>
        <taxon>Pseudomonadati</taxon>
        <taxon>Pseudomonadota</taxon>
        <taxon>Betaproteobacteria</taxon>
        <taxon>Burkholderiales</taxon>
        <taxon>Alcaligenaceae</taxon>
        <taxon>Achromobacter</taxon>
    </lineage>
</organism>
<dbReference type="SUPFAM" id="SSF52317">
    <property type="entry name" value="Class I glutamine amidotransferase-like"/>
    <property type="match status" value="1"/>
</dbReference>
<dbReference type="Gene3D" id="3.40.50.880">
    <property type="match status" value="1"/>
</dbReference>
<comment type="caution">
    <text evidence="2">The sequence shown here is derived from an EMBL/GenBank/DDBJ whole genome shotgun (WGS) entry which is preliminary data.</text>
</comment>
<proteinExistence type="predicted"/>
<dbReference type="Pfam" id="PF00117">
    <property type="entry name" value="GATase"/>
    <property type="match status" value="1"/>
</dbReference>
<feature type="domain" description="Glutamine amidotransferase" evidence="1">
    <location>
        <begin position="19"/>
        <end position="183"/>
    </location>
</feature>
<dbReference type="AlphaFoldDB" id="A0ABD4YYI7"/>
<dbReference type="EMBL" id="JAOBZK010000031">
    <property type="protein sequence ID" value="MDH1180375.1"/>
    <property type="molecule type" value="Genomic_DNA"/>
</dbReference>
<name>A0ABD4YYI7_9BURK</name>
<sequence length="242" mass="26745">MAPRVAIIETMDDTQLGLLLSALQSGHAEITWFRAHRDGLGDICLDDFDALIVPGGWPSARDDELHPYLPKLVALMRKFGDAGKSVLGICLGAQVLARAYGADNLLGVAREFSWTPLTVTEDGRKDPLFAELQPGFVSFQWHVDTYTLPDSAALLAESRLVKNQCFRVGRAAYGMQFHFEVSGDVVQRWTRSNKERVDRIAPGWLESQADADRALHADDADAAGARIARAFVQTIQRPDNLR</sequence>
<keyword evidence="2" id="KW-0315">Glutamine amidotransferase</keyword>
<evidence type="ECO:0000313" key="3">
    <source>
        <dbReference type="Proteomes" id="UP001158644"/>
    </source>
</evidence>
<dbReference type="InterPro" id="IPR017926">
    <property type="entry name" value="GATASE"/>
</dbReference>
<protein>
    <submittedName>
        <fullName evidence="2">Type 1 glutamine amidotransferase</fullName>
    </submittedName>
</protein>